<sequence length="182" mass="21548">MLYETMGILHWDRSTVMPKNSVNGRTDQLTNLYVLSHKMLKDKKISNCIKKSEKIKKLNIWEKKNLKLIKKEYILNKALDKKLLEKISRSTSDCEMQWRISKENNDFNSIIPKLDKVIKLRKIEAKIKSKILNCSLYDALLNDYEDDLHSDKIDKIFSQLTSFLPIFLKEVLNFQKKNKKII</sequence>
<organism evidence="1">
    <name type="scientific">marine metagenome</name>
    <dbReference type="NCBI Taxonomy" id="408172"/>
    <lineage>
        <taxon>unclassified sequences</taxon>
        <taxon>metagenomes</taxon>
        <taxon>ecological metagenomes</taxon>
    </lineage>
</organism>
<dbReference type="PANTHER" id="PTHR34217:SF1">
    <property type="entry name" value="CARBOXYPEPTIDASE 1"/>
    <property type="match status" value="1"/>
</dbReference>
<name>A0A382YGU8_9ZZZZ</name>
<feature type="non-terminal residue" evidence="1">
    <location>
        <position position="182"/>
    </location>
</feature>
<dbReference type="GO" id="GO:0006508">
    <property type="term" value="P:proteolysis"/>
    <property type="evidence" value="ECO:0007669"/>
    <property type="project" value="InterPro"/>
</dbReference>
<evidence type="ECO:0000313" key="1">
    <source>
        <dbReference type="EMBL" id="SVD82537.1"/>
    </source>
</evidence>
<dbReference type="PROSITE" id="PS52034">
    <property type="entry name" value="PEPTIDASE_M32"/>
    <property type="match status" value="1"/>
</dbReference>
<gene>
    <name evidence="1" type="ORF">METZ01_LOCUS435391</name>
</gene>
<dbReference type="Pfam" id="PF02074">
    <property type="entry name" value="Peptidase_M32"/>
    <property type="match status" value="1"/>
</dbReference>
<dbReference type="AlphaFoldDB" id="A0A382YGU8"/>
<dbReference type="GO" id="GO:0004181">
    <property type="term" value="F:metallocarboxypeptidase activity"/>
    <property type="evidence" value="ECO:0007669"/>
    <property type="project" value="InterPro"/>
</dbReference>
<reference evidence="1" key="1">
    <citation type="submission" date="2018-05" db="EMBL/GenBank/DDBJ databases">
        <authorList>
            <person name="Lanie J.A."/>
            <person name="Ng W.-L."/>
            <person name="Kazmierczak K.M."/>
            <person name="Andrzejewski T.M."/>
            <person name="Davidsen T.M."/>
            <person name="Wayne K.J."/>
            <person name="Tettelin H."/>
            <person name="Glass J.I."/>
            <person name="Rusch D."/>
            <person name="Podicherti R."/>
            <person name="Tsui H.-C.T."/>
            <person name="Winkler M.E."/>
        </authorList>
    </citation>
    <scope>NUCLEOTIDE SEQUENCE</scope>
</reference>
<proteinExistence type="predicted"/>
<dbReference type="InterPro" id="IPR001333">
    <property type="entry name" value="Peptidase_M32_Taq"/>
</dbReference>
<dbReference type="EMBL" id="UINC01175750">
    <property type="protein sequence ID" value="SVD82537.1"/>
    <property type="molecule type" value="Genomic_DNA"/>
</dbReference>
<accession>A0A382YGU8</accession>
<dbReference type="PANTHER" id="PTHR34217">
    <property type="entry name" value="METAL-DEPENDENT CARBOXYPEPTIDASE"/>
    <property type="match status" value="1"/>
</dbReference>
<protein>
    <submittedName>
        <fullName evidence="1">Uncharacterized protein</fullName>
    </submittedName>
</protein>
<dbReference type="Gene3D" id="1.10.1370.30">
    <property type="match status" value="1"/>
</dbReference>
<dbReference type="SUPFAM" id="SSF55486">
    <property type="entry name" value="Metalloproteases ('zincins'), catalytic domain"/>
    <property type="match status" value="1"/>
</dbReference>